<evidence type="ECO:0000256" key="6">
    <source>
        <dbReference type="ARBA" id="ARBA00022989"/>
    </source>
</evidence>
<dbReference type="OrthoDB" id="9798064at2"/>
<protein>
    <submittedName>
        <fullName evidence="9">AEC family transporter</fullName>
    </submittedName>
</protein>
<name>A0A2S0M4F9_MEGEL</name>
<evidence type="ECO:0000313" key="10">
    <source>
        <dbReference type="EMBL" id="NMK40024.1"/>
    </source>
</evidence>
<evidence type="ECO:0000313" key="12">
    <source>
        <dbReference type="Proteomes" id="UP000536773"/>
    </source>
</evidence>
<feature type="transmembrane region" description="Helical" evidence="8">
    <location>
        <begin position="170"/>
        <end position="191"/>
    </location>
</feature>
<feature type="transmembrane region" description="Helical" evidence="8">
    <location>
        <begin position="67"/>
        <end position="88"/>
    </location>
</feature>
<dbReference type="PANTHER" id="PTHR36838:SF1">
    <property type="entry name" value="SLR1864 PROTEIN"/>
    <property type="match status" value="1"/>
</dbReference>
<dbReference type="EMBL" id="CP027569">
    <property type="protein sequence ID" value="AVO26333.1"/>
    <property type="molecule type" value="Genomic_DNA"/>
</dbReference>
<dbReference type="InterPro" id="IPR038770">
    <property type="entry name" value="Na+/solute_symporter_sf"/>
</dbReference>
<comment type="similarity">
    <text evidence="2">Belongs to the auxin efflux carrier (TC 2.A.69) family.</text>
</comment>
<evidence type="ECO:0000256" key="4">
    <source>
        <dbReference type="ARBA" id="ARBA00022475"/>
    </source>
</evidence>
<evidence type="ECO:0000313" key="9">
    <source>
        <dbReference type="EMBL" id="AVO26333.1"/>
    </source>
</evidence>
<dbReference type="AlphaFoldDB" id="A0A2S0M4F9"/>
<accession>A0A2S0M4F9</accession>
<reference evidence="10 12" key="2">
    <citation type="submission" date="2020-04" db="EMBL/GenBank/DDBJ databases">
        <authorList>
            <person name="Hitch T.C.A."/>
            <person name="Wylensek D."/>
            <person name="Clavel T."/>
        </authorList>
    </citation>
    <scope>NUCLEOTIDE SEQUENCE [LARGE SCALE GENOMIC DNA]</scope>
    <source>
        <strain evidence="10 12">WCA-386-APC-2A</strain>
    </source>
</reference>
<reference evidence="9 11" key="1">
    <citation type="journal article" date="2018" name="Genome Announc.">
        <title>Complete genomes of two Megasphaera elsdenii strains, NCIMB 702410 and ATCC 25940.</title>
        <authorList>
            <person name="Hatmaker E.A."/>
            <person name="O'Dell K."/>
            <person name="Riley L.A."/>
            <person name="Klingeman D.M."/>
            <person name="Guss A.M."/>
        </authorList>
    </citation>
    <scope>NUCLEOTIDE SEQUENCE [LARGE SCALE GENOMIC DNA]</scope>
    <source>
        <strain evidence="9 11">NCIMB702410</strain>
    </source>
</reference>
<evidence type="ECO:0000256" key="3">
    <source>
        <dbReference type="ARBA" id="ARBA00022448"/>
    </source>
</evidence>
<feature type="transmembrane region" description="Helical" evidence="8">
    <location>
        <begin position="298"/>
        <end position="317"/>
    </location>
</feature>
<feature type="transmembrane region" description="Helical" evidence="8">
    <location>
        <begin position="36"/>
        <end position="55"/>
    </location>
</feature>
<evidence type="ECO:0000256" key="8">
    <source>
        <dbReference type="SAM" id="Phobius"/>
    </source>
</evidence>
<feature type="transmembrane region" description="Helical" evidence="8">
    <location>
        <begin position="100"/>
        <end position="121"/>
    </location>
</feature>
<proteinExistence type="inferred from homology"/>
<feature type="transmembrane region" description="Helical" evidence="8">
    <location>
        <begin position="6"/>
        <end position="24"/>
    </location>
</feature>
<evidence type="ECO:0000256" key="2">
    <source>
        <dbReference type="ARBA" id="ARBA00010145"/>
    </source>
</evidence>
<keyword evidence="6 8" id="KW-1133">Transmembrane helix</keyword>
<dbReference type="EMBL" id="JABBJH010000031">
    <property type="protein sequence ID" value="NMK40024.1"/>
    <property type="molecule type" value="Genomic_DNA"/>
</dbReference>
<keyword evidence="5 8" id="KW-0812">Transmembrane</keyword>
<feature type="transmembrane region" description="Helical" evidence="8">
    <location>
        <begin position="240"/>
        <end position="263"/>
    </location>
</feature>
<evidence type="ECO:0000256" key="5">
    <source>
        <dbReference type="ARBA" id="ARBA00022692"/>
    </source>
</evidence>
<organism evidence="9 11">
    <name type="scientific">Megasphaera elsdenii</name>
    <dbReference type="NCBI Taxonomy" id="907"/>
    <lineage>
        <taxon>Bacteria</taxon>
        <taxon>Bacillati</taxon>
        <taxon>Bacillota</taxon>
        <taxon>Negativicutes</taxon>
        <taxon>Veillonellales</taxon>
        <taxon>Veillonellaceae</taxon>
        <taxon>Megasphaera</taxon>
    </lineage>
</organism>
<gene>
    <name evidence="9" type="ORF">C6Y28_01085</name>
    <name evidence="10" type="ORF">HG933_11750</name>
</gene>
<feature type="transmembrane region" description="Helical" evidence="8">
    <location>
        <begin position="211"/>
        <end position="228"/>
    </location>
</feature>
<sequence length="318" mass="33567">MLLLEIIEDILPIILLMVLGYFLREKKFIDDGLNKNLAFLVMNIALPSSIFVSVIKTLDLSQLGNLTGPLISGAVILAVLYLISFVLVKVCRVPHGRRGSFINGIVNTNSLFIGMPLNAALFGDQSITYFLVFYVLSLLSIWTVGATLVLNDPSKPDAAAGGARFQPKCLLQAPLVGCVAAFLVLFFGISIPKPLFATLNYLGNMVTGLSLIYIGISLSVAGLASIRFDKDTVVVMLGKFVLSPALTAAVFGIAAGLGGVLPAIASQTFIVQSAVPTIAVLPILATQGKGDVTYAANLVTIGTLLFVIVVPAVMLLIS</sequence>
<dbReference type="Proteomes" id="UP000238358">
    <property type="component" value="Chromosome"/>
</dbReference>
<dbReference type="Pfam" id="PF03547">
    <property type="entry name" value="Mem_trans"/>
    <property type="match status" value="2"/>
</dbReference>
<feature type="transmembrane region" description="Helical" evidence="8">
    <location>
        <begin position="269"/>
        <end position="286"/>
    </location>
</feature>
<comment type="subcellular location">
    <subcellularLocation>
        <location evidence="1">Cell membrane</location>
        <topology evidence="1">Multi-pass membrane protein</topology>
    </subcellularLocation>
</comment>
<dbReference type="RefSeq" id="WP_027895334.1">
    <property type="nucleotide sequence ID" value="NZ_CP027569.1"/>
</dbReference>
<dbReference type="GO" id="GO:0005886">
    <property type="term" value="C:plasma membrane"/>
    <property type="evidence" value="ECO:0007669"/>
    <property type="project" value="UniProtKB-SubCell"/>
</dbReference>
<dbReference type="Proteomes" id="UP000536773">
    <property type="component" value="Unassembled WGS sequence"/>
</dbReference>
<evidence type="ECO:0000256" key="7">
    <source>
        <dbReference type="ARBA" id="ARBA00023136"/>
    </source>
</evidence>
<dbReference type="InterPro" id="IPR004776">
    <property type="entry name" value="Mem_transp_PIN-like"/>
</dbReference>
<keyword evidence="4" id="KW-1003">Cell membrane</keyword>
<evidence type="ECO:0000313" key="11">
    <source>
        <dbReference type="Proteomes" id="UP000238358"/>
    </source>
</evidence>
<evidence type="ECO:0000256" key="1">
    <source>
        <dbReference type="ARBA" id="ARBA00004651"/>
    </source>
</evidence>
<dbReference type="GO" id="GO:0055085">
    <property type="term" value="P:transmembrane transport"/>
    <property type="evidence" value="ECO:0007669"/>
    <property type="project" value="InterPro"/>
</dbReference>
<feature type="transmembrane region" description="Helical" evidence="8">
    <location>
        <begin position="127"/>
        <end position="150"/>
    </location>
</feature>
<keyword evidence="7 8" id="KW-0472">Membrane</keyword>
<dbReference type="PANTHER" id="PTHR36838">
    <property type="entry name" value="AUXIN EFFLUX CARRIER FAMILY PROTEIN"/>
    <property type="match status" value="1"/>
</dbReference>
<dbReference type="Gene3D" id="1.20.1530.20">
    <property type="match status" value="1"/>
</dbReference>
<keyword evidence="3" id="KW-0813">Transport</keyword>